<gene>
    <name evidence="2" type="ORF">CT157_14190</name>
</gene>
<proteinExistence type="predicted"/>
<evidence type="ECO:0000256" key="1">
    <source>
        <dbReference type="SAM" id="SignalP"/>
    </source>
</evidence>
<feature type="signal peptide" evidence="1">
    <location>
        <begin position="1"/>
        <end position="21"/>
    </location>
</feature>
<evidence type="ECO:0008006" key="4">
    <source>
        <dbReference type="Google" id="ProtNLM"/>
    </source>
</evidence>
<feature type="chain" id="PRO_5019190366" description="Lipoprotein" evidence="1">
    <location>
        <begin position="22"/>
        <end position="171"/>
    </location>
</feature>
<organism evidence="2 3">
    <name type="scientific">Pseudomonas syringae</name>
    <dbReference type="NCBI Taxonomy" id="317"/>
    <lineage>
        <taxon>Bacteria</taxon>
        <taxon>Pseudomonadati</taxon>
        <taxon>Pseudomonadota</taxon>
        <taxon>Gammaproteobacteria</taxon>
        <taxon>Pseudomonadales</taxon>
        <taxon>Pseudomonadaceae</taxon>
        <taxon>Pseudomonas</taxon>
    </lineage>
</organism>
<dbReference type="Proteomes" id="UP000282760">
    <property type="component" value="Chromosome"/>
</dbReference>
<accession>A0A3T0JUL8</accession>
<name>A0A3T0JUL8_PSESX</name>
<reference evidence="2 3" key="1">
    <citation type="submission" date="2017-11" db="EMBL/GenBank/DDBJ databases">
        <title>Effect of PGPRs.</title>
        <authorList>
            <person name="Oliva R."/>
            <person name="Nong J."/>
            <person name="Roman V."/>
        </authorList>
    </citation>
    <scope>NUCLEOTIDE SEQUENCE [LARGE SCALE GENOMIC DNA]</scope>
    <source>
        <strain evidence="2">Inb918</strain>
    </source>
</reference>
<evidence type="ECO:0000313" key="3">
    <source>
        <dbReference type="Proteomes" id="UP000282760"/>
    </source>
</evidence>
<protein>
    <recommendedName>
        <fullName evidence="4">Lipoprotein</fullName>
    </recommendedName>
</protein>
<dbReference type="AlphaFoldDB" id="A0A3T0JUL8"/>
<evidence type="ECO:0000313" key="2">
    <source>
        <dbReference type="EMBL" id="AZV27109.1"/>
    </source>
</evidence>
<sequence length="171" mass="19119">MNGLRSVIYLALLLCSGCVKTASIPPADLTLSSFRMGSSNLFTAHFSSTVDLQNAFSDYEQSNQLSPTLICSLNRDTEFSSEHPIAVKAEGRVIASSQTKPNYKFSSELIFYYTNPNGTQRDLNDYDAIKPLLESQNSIPCKVRITAYGYEAYYSNTLLIPSRVMIEQIFR</sequence>
<dbReference type="EMBL" id="CP024646">
    <property type="protein sequence ID" value="AZV27109.1"/>
    <property type="molecule type" value="Genomic_DNA"/>
</dbReference>
<keyword evidence="1" id="KW-0732">Signal</keyword>